<protein>
    <submittedName>
        <fullName evidence="1">Uncharacterized protein</fullName>
    </submittedName>
</protein>
<accession>A0AAE1D9A1</accession>
<comment type="caution">
    <text evidence="1">The sequence shown here is derived from an EMBL/GenBank/DDBJ whole genome shotgun (WGS) entry which is preliminary data.</text>
</comment>
<sequence length="165" mass="18857">MFVSALEKTDNMFVSALEKTDNMFVSALEKTDNIFVSALEKTDNMFVSRTTPVGRSEQQDTKYQLEYRALYFGSETRFVSPWWDIHFESVVMIIVESYVTRRGRSDAVMGFPPSKYLHVCDQFPSCIPWSGLERRGESKASTNISSCQKCPSLLNLDSNLSRHTL</sequence>
<dbReference type="AlphaFoldDB" id="A0AAE1D9A1"/>
<evidence type="ECO:0000313" key="2">
    <source>
        <dbReference type="Proteomes" id="UP001283361"/>
    </source>
</evidence>
<dbReference type="EMBL" id="JAWDGP010004736">
    <property type="protein sequence ID" value="KAK3762239.1"/>
    <property type="molecule type" value="Genomic_DNA"/>
</dbReference>
<keyword evidence="2" id="KW-1185">Reference proteome</keyword>
<evidence type="ECO:0000313" key="1">
    <source>
        <dbReference type="EMBL" id="KAK3762239.1"/>
    </source>
</evidence>
<organism evidence="1 2">
    <name type="scientific">Elysia crispata</name>
    <name type="common">lettuce slug</name>
    <dbReference type="NCBI Taxonomy" id="231223"/>
    <lineage>
        <taxon>Eukaryota</taxon>
        <taxon>Metazoa</taxon>
        <taxon>Spiralia</taxon>
        <taxon>Lophotrochozoa</taxon>
        <taxon>Mollusca</taxon>
        <taxon>Gastropoda</taxon>
        <taxon>Heterobranchia</taxon>
        <taxon>Euthyneura</taxon>
        <taxon>Panpulmonata</taxon>
        <taxon>Sacoglossa</taxon>
        <taxon>Placobranchoidea</taxon>
        <taxon>Plakobranchidae</taxon>
        <taxon>Elysia</taxon>
    </lineage>
</organism>
<proteinExistence type="predicted"/>
<name>A0AAE1D9A1_9GAST</name>
<gene>
    <name evidence="1" type="ORF">RRG08_031531</name>
</gene>
<dbReference type="Proteomes" id="UP001283361">
    <property type="component" value="Unassembled WGS sequence"/>
</dbReference>
<reference evidence="1" key="1">
    <citation type="journal article" date="2023" name="G3 (Bethesda)">
        <title>A reference genome for the long-term kleptoplast-retaining sea slug Elysia crispata morphotype clarki.</title>
        <authorList>
            <person name="Eastman K.E."/>
            <person name="Pendleton A.L."/>
            <person name="Shaikh M.A."/>
            <person name="Suttiyut T."/>
            <person name="Ogas R."/>
            <person name="Tomko P."/>
            <person name="Gavelis G."/>
            <person name="Widhalm J.R."/>
            <person name="Wisecaver J.H."/>
        </authorList>
    </citation>
    <scope>NUCLEOTIDE SEQUENCE</scope>
    <source>
        <strain evidence="1">ECLA1</strain>
    </source>
</reference>